<reference evidence="1 4" key="2">
    <citation type="submission" date="2019-06" db="EMBL/GenBank/DDBJ databases">
        <title>Whole genome shotgun sequence of Brevibacillus agri NBRC 15538.</title>
        <authorList>
            <person name="Hosoyama A."/>
            <person name="Uohara A."/>
            <person name="Ohji S."/>
            <person name="Ichikawa N."/>
        </authorList>
    </citation>
    <scope>NUCLEOTIDE SEQUENCE [LARGE SCALE GENOMIC DNA]</scope>
    <source>
        <strain evidence="1 4">NBRC 15538</strain>
    </source>
</reference>
<dbReference type="Gene3D" id="3.30.310.100">
    <property type="entry name" value="YugN-like"/>
    <property type="match status" value="1"/>
</dbReference>
<dbReference type="Proteomes" id="UP000276178">
    <property type="component" value="Unassembled WGS sequence"/>
</dbReference>
<evidence type="ECO:0000313" key="1">
    <source>
        <dbReference type="EMBL" id="GED28088.1"/>
    </source>
</evidence>
<protein>
    <recommendedName>
        <fullName evidence="5">YugN-like family protein</fullName>
    </recommendedName>
</protein>
<organism evidence="2 3">
    <name type="scientific">Brevibacillus agri</name>
    <dbReference type="NCBI Taxonomy" id="51101"/>
    <lineage>
        <taxon>Bacteria</taxon>
        <taxon>Bacillati</taxon>
        <taxon>Bacillota</taxon>
        <taxon>Bacilli</taxon>
        <taxon>Bacillales</taxon>
        <taxon>Paenibacillaceae</taxon>
        <taxon>Brevibacillus</taxon>
    </lineage>
</organism>
<dbReference type="Proteomes" id="UP000317180">
    <property type="component" value="Unassembled WGS sequence"/>
</dbReference>
<evidence type="ECO:0000313" key="2">
    <source>
        <dbReference type="EMBL" id="RNB57541.1"/>
    </source>
</evidence>
<gene>
    <name evidence="1" type="primary">yugN</name>
    <name evidence="1" type="ORF">BAG01nite_41900</name>
    <name evidence="2" type="ORF">EB820_07235</name>
</gene>
<dbReference type="AlphaFoldDB" id="A0A3M8B247"/>
<dbReference type="SUPFAM" id="SSF160755">
    <property type="entry name" value="YugN-like"/>
    <property type="match status" value="1"/>
</dbReference>
<name>A0A3M8B247_9BACL</name>
<sequence>MKKIQSSLPGTKATFGYFRESLEPHFTLANWDYEHGYFDRTLDDRNTVYLRLPVKVLQGELDSPDAWLELGEPFVLRHVYNTGVEEDIGYYAPVASAVMNQFQEPLDKDAEIDPRWIRKAEAIVKELENRLG</sequence>
<dbReference type="Pfam" id="PF08868">
    <property type="entry name" value="YugN"/>
    <property type="match status" value="1"/>
</dbReference>
<dbReference type="InterPro" id="IPR014967">
    <property type="entry name" value="Uncharacterised_YugN-like"/>
</dbReference>
<reference evidence="2 3" key="1">
    <citation type="submission" date="2018-10" db="EMBL/GenBank/DDBJ databases">
        <title>Phylogenomics of Brevibacillus.</title>
        <authorList>
            <person name="Dunlap C."/>
        </authorList>
    </citation>
    <scope>NUCLEOTIDE SEQUENCE [LARGE SCALE GENOMIC DNA]</scope>
    <source>
        <strain evidence="2 3">NRRL NRS 1219</strain>
    </source>
</reference>
<evidence type="ECO:0000313" key="3">
    <source>
        <dbReference type="Proteomes" id="UP000276178"/>
    </source>
</evidence>
<dbReference type="RefSeq" id="WP_005829981.1">
    <property type="nucleotide sequence ID" value="NZ_BJOD01000059.1"/>
</dbReference>
<accession>A0A3M8B247</accession>
<dbReference type="GeneID" id="82813376"/>
<evidence type="ECO:0008006" key="5">
    <source>
        <dbReference type="Google" id="ProtNLM"/>
    </source>
</evidence>
<evidence type="ECO:0000313" key="4">
    <source>
        <dbReference type="Proteomes" id="UP000317180"/>
    </source>
</evidence>
<keyword evidence="4" id="KW-1185">Reference proteome</keyword>
<dbReference type="OrthoDB" id="2988890at2"/>
<proteinExistence type="predicted"/>
<dbReference type="EMBL" id="BJOD01000059">
    <property type="protein sequence ID" value="GED28088.1"/>
    <property type="molecule type" value="Genomic_DNA"/>
</dbReference>
<comment type="caution">
    <text evidence="2">The sequence shown here is derived from an EMBL/GenBank/DDBJ whole genome shotgun (WGS) entry which is preliminary data.</text>
</comment>
<dbReference type="EMBL" id="RHHN01000023">
    <property type="protein sequence ID" value="RNB57541.1"/>
    <property type="molecule type" value="Genomic_DNA"/>
</dbReference>
<dbReference type="InterPro" id="IPR036491">
    <property type="entry name" value="YugN-like_sf"/>
</dbReference>